<keyword evidence="11 18" id="KW-0812">Transmembrane</keyword>
<dbReference type="RefSeq" id="WP_248360124.1">
    <property type="nucleotide sequence ID" value="NZ_AP025591.1"/>
</dbReference>
<feature type="transmembrane region" description="Helical" evidence="19">
    <location>
        <begin position="86"/>
        <end position="107"/>
    </location>
</feature>
<evidence type="ECO:0000256" key="19">
    <source>
        <dbReference type="SAM" id="Phobius"/>
    </source>
</evidence>
<evidence type="ECO:0000256" key="2">
    <source>
        <dbReference type="ARBA" id="ARBA00004651"/>
    </source>
</evidence>
<comment type="similarity">
    <text evidence="5 18">Belongs to the CDS family.</text>
</comment>
<keyword evidence="21" id="KW-1185">Reference proteome</keyword>
<dbReference type="EC" id="2.7.7.41" evidence="6 18"/>
<dbReference type="Proteomes" id="UP001162891">
    <property type="component" value="Chromosome"/>
</dbReference>
<reference evidence="21" key="1">
    <citation type="journal article" date="2022" name="Int. J. Syst. Evol. Microbiol.">
        <title>Anaeromyxobacter oryzae sp. nov., Anaeromyxobacter diazotrophicus sp. nov. and Anaeromyxobacter paludicola sp. nov., isolated from paddy soils.</title>
        <authorList>
            <person name="Itoh H."/>
            <person name="Xu Z."/>
            <person name="Mise K."/>
            <person name="Masuda Y."/>
            <person name="Ushijima N."/>
            <person name="Hayakawa C."/>
            <person name="Shiratori Y."/>
            <person name="Senoo K."/>
        </authorList>
    </citation>
    <scope>NUCLEOTIDE SEQUENCE [LARGE SCALE GENOMIC DNA]</scope>
    <source>
        <strain evidence="21">Red232</strain>
    </source>
</reference>
<comment type="subcellular location">
    <subcellularLocation>
        <location evidence="2">Cell membrane</location>
        <topology evidence="2">Multi-pass membrane protein</topology>
    </subcellularLocation>
</comment>
<feature type="transmembrane region" description="Helical" evidence="19">
    <location>
        <begin position="146"/>
        <end position="164"/>
    </location>
</feature>
<keyword evidence="17" id="KW-1208">Phospholipid metabolism</keyword>
<evidence type="ECO:0000256" key="6">
    <source>
        <dbReference type="ARBA" id="ARBA00012487"/>
    </source>
</evidence>
<name>A0ABN6MRW8_9BACT</name>
<evidence type="ECO:0000256" key="18">
    <source>
        <dbReference type="RuleBase" id="RU003938"/>
    </source>
</evidence>
<feature type="transmembrane region" description="Helical" evidence="19">
    <location>
        <begin position="119"/>
        <end position="140"/>
    </location>
</feature>
<keyword evidence="12 18" id="KW-0548">Nucleotidyltransferase</keyword>
<evidence type="ECO:0000256" key="8">
    <source>
        <dbReference type="ARBA" id="ARBA00022475"/>
    </source>
</evidence>
<evidence type="ECO:0000256" key="5">
    <source>
        <dbReference type="ARBA" id="ARBA00010185"/>
    </source>
</evidence>
<evidence type="ECO:0000256" key="14">
    <source>
        <dbReference type="ARBA" id="ARBA00023098"/>
    </source>
</evidence>
<feature type="transmembrane region" description="Helical" evidence="19">
    <location>
        <begin position="210"/>
        <end position="229"/>
    </location>
</feature>
<evidence type="ECO:0000256" key="4">
    <source>
        <dbReference type="ARBA" id="ARBA00005189"/>
    </source>
</evidence>
<evidence type="ECO:0000256" key="12">
    <source>
        <dbReference type="ARBA" id="ARBA00022695"/>
    </source>
</evidence>
<comment type="pathway">
    <text evidence="4">Lipid metabolism.</text>
</comment>
<proteinExistence type="inferred from homology"/>
<sequence length="281" mass="28950">MGALDPKNRRNLVLRVASAIVLFPVAVWITIVGGKAFAILAAVAGLVAASELVLMFTTLGVGEALGIGVAGAIPLMAAFADQGALLPGWSALALACATVGLLAVLLFRRAPLETIPRAASVVALSWLYCGLLLASVVGLRRFGVEWVILAFVVTWGNDTFAYFAGHSFGKHKMYERISPKKTWEGFAGGAIGSVVGALVTRWLLPDLAAALPAGVAVGIGAGGAVLGPLGDLCESMVKRAAGVKDSGKIIPGHGGLLDRIDALLFVAPWIYLFAAALAVPR</sequence>
<dbReference type="GO" id="GO:0016779">
    <property type="term" value="F:nucleotidyltransferase activity"/>
    <property type="evidence" value="ECO:0007669"/>
    <property type="project" value="UniProtKB-KW"/>
</dbReference>
<dbReference type="PANTHER" id="PTHR46382">
    <property type="entry name" value="PHOSPHATIDATE CYTIDYLYLTRANSFERASE"/>
    <property type="match status" value="1"/>
</dbReference>
<evidence type="ECO:0000256" key="16">
    <source>
        <dbReference type="ARBA" id="ARBA00023209"/>
    </source>
</evidence>
<keyword evidence="9" id="KW-0444">Lipid biosynthesis</keyword>
<feature type="transmembrane region" description="Helical" evidence="19">
    <location>
        <begin position="12"/>
        <end position="31"/>
    </location>
</feature>
<comment type="pathway">
    <text evidence="3 18">Phospholipid metabolism; CDP-diacylglycerol biosynthesis; CDP-diacylglycerol from sn-glycerol 3-phosphate: step 3/3.</text>
</comment>
<evidence type="ECO:0000313" key="20">
    <source>
        <dbReference type="EMBL" id="BDG02459.1"/>
    </source>
</evidence>
<keyword evidence="14" id="KW-0443">Lipid metabolism</keyword>
<feature type="transmembrane region" description="Helical" evidence="19">
    <location>
        <begin position="185"/>
        <end position="204"/>
    </location>
</feature>
<keyword evidence="13 19" id="KW-1133">Transmembrane helix</keyword>
<evidence type="ECO:0000256" key="11">
    <source>
        <dbReference type="ARBA" id="ARBA00022692"/>
    </source>
</evidence>
<evidence type="ECO:0000256" key="15">
    <source>
        <dbReference type="ARBA" id="ARBA00023136"/>
    </source>
</evidence>
<evidence type="ECO:0000256" key="3">
    <source>
        <dbReference type="ARBA" id="ARBA00005119"/>
    </source>
</evidence>
<gene>
    <name evidence="20" type="ORF">AMOR_14550</name>
</gene>
<comment type="catalytic activity">
    <reaction evidence="1 18">
        <text>a 1,2-diacyl-sn-glycero-3-phosphate + CTP + H(+) = a CDP-1,2-diacyl-sn-glycerol + diphosphate</text>
        <dbReference type="Rhea" id="RHEA:16229"/>
        <dbReference type="ChEBI" id="CHEBI:15378"/>
        <dbReference type="ChEBI" id="CHEBI:33019"/>
        <dbReference type="ChEBI" id="CHEBI:37563"/>
        <dbReference type="ChEBI" id="CHEBI:58332"/>
        <dbReference type="ChEBI" id="CHEBI:58608"/>
        <dbReference type="EC" id="2.7.7.41"/>
    </reaction>
</comment>
<keyword evidence="15 19" id="KW-0472">Membrane</keyword>
<accession>A0ABN6MRW8</accession>
<evidence type="ECO:0000256" key="10">
    <source>
        <dbReference type="ARBA" id="ARBA00022679"/>
    </source>
</evidence>
<evidence type="ECO:0000256" key="9">
    <source>
        <dbReference type="ARBA" id="ARBA00022516"/>
    </source>
</evidence>
<protein>
    <recommendedName>
        <fullName evidence="7 18">Phosphatidate cytidylyltransferase</fullName>
        <ecNumber evidence="6 18">2.7.7.41</ecNumber>
    </recommendedName>
</protein>
<keyword evidence="8" id="KW-1003">Cell membrane</keyword>
<evidence type="ECO:0000256" key="7">
    <source>
        <dbReference type="ARBA" id="ARBA00019373"/>
    </source>
</evidence>
<dbReference type="InterPro" id="IPR000374">
    <property type="entry name" value="PC_trans"/>
</dbReference>
<evidence type="ECO:0000256" key="13">
    <source>
        <dbReference type="ARBA" id="ARBA00022989"/>
    </source>
</evidence>
<feature type="transmembrane region" description="Helical" evidence="19">
    <location>
        <begin position="262"/>
        <end position="279"/>
    </location>
</feature>
<dbReference type="PANTHER" id="PTHR46382:SF1">
    <property type="entry name" value="PHOSPHATIDATE CYTIDYLYLTRANSFERASE"/>
    <property type="match status" value="1"/>
</dbReference>
<dbReference type="Pfam" id="PF01148">
    <property type="entry name" value="CTP_transf_1"/>
    <property type="match status" value="1"/>
</dbReference>
<keyword evidence="10 18" id="KW-0808">Transferase</keyword>
<dbReference type="EMBL" id="AP025591">
    <property type="protein sequence ID" value="BDG02459.1"/>
    <property type="molecule type" value="Genomic_DNA"/>
</dbReference>
<dbReference type="PROSITE" id="PS01315">
    <property type="entry name" value="CDS"/>
    <property type="match status" value="1"/>
</dbReference>
<feature type="transmembrane region" description="Helical" evidence="19">
    <location>
        <begin position="37"/>
        <end position="57"/>
    </location>
</feature>
<evidence type="ECO:0000313" key="21">
    <source>
        <dbReference type="Proteomes" id="UP001162891"/>
    </source>
</evidence>
<feature type="transmembrane region" description="Helical" evidence="19">
    <location>
        <begin position="64"/>
        <end position="80"/>
    </location>
</feature>
<keyword evidence="16" id="KW-0594">Phospholipid biosynthesis</keyword>
<organism evidence="20 21">
    <name type="scientific">Anaeromyxobacter oryzae</name>
    <dbReference type="NCBI Taxonomy" id="2918170"/>
    <lineage>
        <taxon>Bacteria</taxon>
        <taxon>Pseudomonadati</taxon>
        <taxon>Myxococcota</taxon>
        <taxon>Myxococcia</taxon>
        <taxon>Myxococcales</taxon>
        <taxon>Cystobacterineae</taxon>
        <taxon>Anaeromyxobacteraceae</taxon>
        <taxon>Anaeromyxobacter</taxon>
    </lineage>
</organism>
<evidence type="ECO:0000256" key="1">
    <source>
        <dbReference type="ARBA" id="ARBA00001698"/>
    </source>
</evidence>
<evidence type="ECO:0000256" key="17">
    <source>
        <dbReference type="ARBA" id="ARBA00023264"/>
    </source>
</evidence>